<feature type="compositionally biased region" description="Low complexity" evidence="1">
    <location>
        <begin position="445"/>
        <end position="454"/>
    </location>
</feature>
<proteinExistence type="predicted"/>
<evidence type="ECO:0000313" key="2">
    <source>
        <dbReference type="EMBL" id="KAK3939114.1"/>
    </source>
</evidence>
<protein>
    <submittedName>
        <fullName evidence="2">Uncharacterized protein</fullName>
    </submittedName>
</protein>
<dbReference type="EMBL" id="MU853816">
    <property type="protein sequence ID" value="KAK3939114.1"/>
    <property type="molecule type" value="Genomic_DNA"/>
</dbReference>
<dbReference type="Proteomes" id="UP001303473">
    <property type="component" value="Unassembled WGS sequence"/>
</dbReference>
<keyword evidence="3" id="KW-1185">Reference proteome</keyword>
<reference evidence="3" key="1">
    <citation type="journal article" date="2023" name="Mol. Phylogenet. Evol.">
        <title>Genome-scale phylogeny and comparative genomics of the fungal order Sordariales.</title>
        <authorList>
            <person name="Hensen N."/>
            <person name="Bonometti L."/>
            <person name="Westerberg I."/>
            <person name="Brannstrom I.O."/>
            <person name="Guillou S."/>
            <person name="Cros-Aarteil S."/>
            <person name="Calhoun S."/>
            <person name="Haridas S."/>
            <person name="Kuo A."/>
            <person name="Mondo S."/>
            <person name="Pangilinan J."/>
            <person name="Riley R."/>
            <person name="LaButti K."/>
            <person name="Andreopoulos B."/>
            <person name="Lipzen A."/>
            <person name="Chen C."/>
            <person name="Yan M."/>
            <person name="Daum C."/>
            <person name="Ng V."/>
            <person name="Clum A."/>
            <person name="Steindorff A."/>
            <person name="Ohm R.A."/>
            <person name="Martin F."/>
            <person name="Silar P."/>
            <person name="Natvig D.O."/>
            <person name="Lalanne C."/>
            <person name="Gautier V."/>
            <person name="Ament-Velasquez S.L."/>
            <person name="Kruys A."/>
            <person name="Hutchinson M.I."/>
            <person name="Powell A.J."/>
            <person name="Barry K."/>
            <person name="Miller A.N."/>
            <person name="Grigoriev I.V."/>
            <person name="Debuchy R."/>
            <person name="Gladieux P."/>
            <person name="Hiltunen Thoren M."/>
            <person name="Johannesson H."/>
        </authorList>
    </citation>
    <scope>NUCLEOTIDE SEQUENCE [LARGE SCALE GENOMIC DNA]</scope>
    <source>
        <strain evidence="3">CBS 340.73</strain>
    </source>
</reference>
<sequence length="511" mass="57066">MPSQSQTHSRPPAFQSAGLSADRKFVPPSHAGTFLVMTSGVSKSRSRVKLSNTSQVLDAVVSTGAVEISTDAVPVQSTKRQPHAASEIDLLPTKRTRLTRTDTQLMEELVQTSRQQPKPKPPKRPYASSLEPKIGSDGDDNEHELKRARLTRTNLALFDKMAKKKGAVKTLASAPPESTNGMLEPRLLKLPTNLEDVHKRYAQSRRTASPTESVYEDYVDKVGGAVNEATMVFEVGGQLLKKYPKGYQRAFNQAFTGFPKDVSFNNGLFAPQPDFVEGLDMPDYDPFPVDKHVSGAVLYKDDPCSLTLPHLAREWKGRGKDMDEARLRSAYDGAALIYARNQALSYLGKRDLPGHAEVTTFTTDGTNINLYAYYAASSDDGTLKYYQYPVKSTNLIDSHEGLKDGRRGLRNEQDHAFKQSCGLRDQLKEHWKQRRAASSNPRKASSSVSSLKSLPPTNDYVPGSGSQKRKASLPQKSKEKSYWEWDARSERYFHKHSDGRVTWVEECDDRY</sequence>
<accession>A0AAN6N4V3</accession>
<comment type="caution">
    <text evidence="2">The sequence shown here is derived from an EMBL/GenBank/DDBJ whole genome shotgun (WGS) entry which is preliminary data.</text>
</comment>
<name>A0AAN6N4V3_9PEZI</name>
<evidence type="ECO:0000256" key="1">
    <source>
        <dbReference type="SAM" id="MobiDB-lite"/>
    </source>
</evidence>
<evidence type="ECO:0000313" key="3">
    <source>
        <dbReference type="Proteomes" id="UP001303473"/>
    </source>
</evidence>
<feature type="region of interest" description="Disordered" evidence="1">
    <location>
        <begin position="110"/>
        <end position="142"/>
    </location>
</feature>
<feature type="region of interest" description="Disordered" evidence="1">
    <location>
        <begin position="1"/>
        <end position="26"/>
    </location>
</feature>
<gene>
    <name evidence="2" type="ORF">QBC46DRAFT_459825</name>
</gene>
<feature type="region of interest" description="Disordered" evidence="1">
    <location>
        <begin position="434"/>
        <end position="481"/>
    </location>
</feature>
<organism evidence="2 3">
    <name type="scientific">Diplogelasinospora grovesii</name>
    <dbReference type="NCBI Taxonomy" id="303347"/>
    <lineage>
        <taxon>Eukaryota</taxon>
        <taxon>Fungi</taxon>
        <taxon>Dikarya</taxon>
        <taxon>Ascomycota</taxon>
        <taxon>Pezizomycotina</taxon>
        <taxon>Sordariomycetes</taxon>
        <taxon>Sordariomycetidae</taxon>
        <taxon>Sordariales</taxon>
        <taxon>Diplogelasinosporaceae</taxon>
        <taxon>Diplogelasinospora</taxon>
    </lineage>
</organism>
<dbReference type="AlphaFoldDB" id="A0AAN6N4V3"/>